<evidence type="ECO:0000256" key="5">
    <source>
        <dbReference type="ARBA" id="ARBA00022927"/>
    </source>
</evidence>
<evidence type="ECO:0000256" key="1">
    <source>
        <dbReference type="ARBA" id="ARBA00004651"/>
    </source>
</evidence>
<dbReference type="EMBL" id="FOMX01000032">
    <property type="protein sequence ID" value="SFF16525.1"/>
    <property type="molecule type" value="Genomic_DNA"/>
</dbReference>
<name>A0A1I2GG01_9BACT</name>
<feature type="transmembrane region" description="Helical" evidence="9">
    <location>
        <begin position="17"/>
        <end position="39"/>
    </location>
</feature>
<evidence type="ECO:0000256" key="6">
    <source>
        <dbReference type="ARBA" id="ARBA00022989"/>
    </source>
</evidence>
<feature type="transmembrane region" description="Helical" evidence="9">
    <location>
        <begin position="116"/>
        <end position="137"/>
    </location>
</feature>
<evidence type="ECO:0000256" key="8">
    <source>
        <dbReference type="RuleBase" id="RU004057"/>
    </source>
</evidence>
<keyword evidence="3" id="KW-1003">Cell membrane</keyword>
<evidence type="ECO:0000256" key="3">
    <source>
        <dbReference type="ARBA" id="ARBA00022475"/>
    </source>
</evidence>
<dbReference type="STRING" id="54.SAMN02745121_07288"/>
<evidence type="ECO:0000313" key="12">
    <source>
        <dbReference type="Proteomes" id="UP000199400"/>
    </source>
</evidence>
<dbReference type="InterPro" id="IPR050790">
    <property type="entry name" value="ExbB/TolQ_transport"/>
</dbReference>
<evidence type="ECO:0000256" key="4">
    <source>
        <dbReference type="ARBA" id="ARBA00022692"/>
    </source>
</evidence>
<dbReference type="Proteomes" id="UP000199400">
    <property type="component" value="Unassembled WGS sequence"/>
</dbReference>
<accession>A0A1I2GG01</accession>
<gene>
    <name evidence="11" type="ORF">SAMN02745121_07288</name>
</gene>
<dbReference type="OrthoDB" id="9805133at2"/>
<feature type="transmembrane region" description="Helical" evidence="9">
    <location>
        <begin position="157"/>
        <end position="186"/>
    </location>
</feature>
<dbReference type="PANTHER" id="PTHR30625:SF15">
    <property type="entry name" value="BIOPOLYMER TRANSPORT PROTEIN EXBB"/>
    <property type="match status" value="1"/>
</dbReference>
<reference evidence="12" key="1">
    <citation type="submission" date="2016-10" db="EMBL/GenBank/DDBJ databases">
        <authorList>
            <person name="Varghese N."/>
            <person name="Submissions S."/>
        </authorList>
    </citation>
    <scope>NUCLEOTIDE SEQUENCE [LARGE SCALE GENOMIC DNA]</scope>
    <source>
        <strain evidence="12">ATCC 25963</strain>
    </source>
</reference>
<dbReference type="RefSeq" id="WP_096328107.1">
    <property type="nucleotide sequence ID" value="NZ_FOMX01000032.1"/>
</dbReference>
<evidence type="ECO:0000259" key="10">
    <source>
        <dbReference type="Pfam" id="PF01618"/>
    </source>
</evidence>
<keyword evidence="7 9" id="KW-0472">Membrane</keyword>
<keyword evidence="4 9" id="KW-0812">Transmembrane</keyword>
<evidence type="ECO:0000313" key="11">
    <source>
        <dbReference type="EMBL" id="SFF16525.1"/>
    </source>
</evidence>
<organism evidence="11 12">
    <name type="scientific">Nannocystis exedens</name>
    <dbReference type="NCBI Taxonomy" id="54"/>
    <lineage>
        <taxon>Bacteria</taxon>
        <taxon>Pseudomonadati</taxon>
        <taxon>Myxococcota</taxon>
        <taxon>Polyangia</taxon>
        <taxon>Nannocystales</taxon>
        <taxon>Nannocystaceae</taxon>
        <taxon>Nannocystis</taxon>
    </lineage>
</organism>
<dbReference type="Pfam" id="PF01618">
    <property type="entry name" value="MotA_ExbB"/>
    <property type="match status" value="1"/>
</dbReference>
<protein>
    <submittedName>
        <fullName evidence="11">Outer membrane transport energization protein ExbB</fullName>
    </submittedName>
</protein>
<evidence type="ECO:0000256" key="2">
    <source>
        <dbReference type="ARBA" id="ARBA00022448"/>
    </source>
</evidence>
<keyword evidence="12" id="KW-1185">Reference proteome</keyword>
<dbReference type="AlphaFoldDB" id="A0A1I2GG01"/>
<sequence length="221" mass="23381">MKLSEKFLELSAVGSEWILWILVGLSVVSVAVMIERLIFYSGVQGRDSALVRALHAALADRDIAKAQEVLRTATSPGARIAAQMLETSHRGAGSMAAIMAALRPGEKLRLERNLNFLGTVGSNSPFIGLLGTVLGIIETFRAIERSGVMGSAEYSNAVMAGIYEALVATAVGLLVAIPAVIAFNFFQRRVKALLGEADALTNMVLSLSGNQSGNSDAPRAH</sequence>
<keyword evidence="5 8" id="KW-0653">Protein transport</keyword>
<dbReference type="GO" id="GO:0017038">
    <property type="term" value="P:protein import"/>
    <property type="evidence" value="ECO:0007669"/>
    <property type="project" value="TreeGrafter"/>
</dbReference>
<feature type="domain" description="MotA/TolQ/ExbB proton channel" evidence="10">
    <location>
        <begin position="94"/>
        <end position="195"/>
    </location>
</feature>
<evidence type="ECO:0000256" key="7">
    <source>
        <dbReference type="ARBA" id="ARBA00023136"/>
    </source>
</evidence>
<dbReference type="PANTHER" id="PTHR30625">
    <property type="entry name" value="PROTEIN TOLQ"/>
    <property type="match status" value="1"/>
</dbReference>
<keyword evidence="2 8" id="KW-0813">Transport</keyword>
<comment type="subcellular location">
    <subcellularLocation>
        <location evidence="1">Cell membrane</location>
        <topology evidence="1">Multi-pass membrane protein</topology>
    </subcellularLocation>
    <subcellularLocation>
        <location evidence="8">Membrane</location>
        <topology evidence="8">Multi-pass membrane protein</topology>
    </subcellularLocation>
</comment>
<comment type="similarity">
    <text evidence="8">Belongs to the exbB/tolQ family.</text>
</comment>
<keyword evidence="6 9" id="KW-1133">Transmembrane helix</keyword>
<dbReference type="GO" id="GO:0005886">
    <property type="term" value="C:plasma membrane"/>
    <property type="evidence" value="ECO:0007669"/>
    <property type="project" value="UniProtKB-SubCell"/>
</dbReference>
<proteinExistence type="inferred from homology"/>
<dbReference type="InterPro" id="IPR002898">
    <property type="entry name" value="MotA_ExbB_proton_chnl"/>
</dbReference>
<evidence type="ECO:0000256" key="9">
    <source>
        <dbReference type="SAM" id="Phobius"/>
    </source>
</evidence>